<dbReference type="InterPro" id="IPR029063">
    <property type="entry name" value="SAM-dependent_MTases_sf"/>
</dbReference>
<proteinExistence type="predicted"/>
<name>A0A0F9LNT6_9ZZZZ</name>
<organism evidence="1">
    <name type="scientific">marine sediment metagenome</name>
    <dbReference type="NCBI Taxonomy" id="412755"/>
    <lineage>
        <taxon>unclassified sequences</taxon>
        <taxon>metagenomes</taxon>
        <taxon>ecological metagenomes</taxon>
    </lineage>
</organism>
<reference evidence="1" key="1">
    <citation type="journal article" date="2015" name="Nature">
        <title>Complex archaea that bridge the gap between prokaryotes and eukaryotes.</title>
        <authorList>
            <person name="Spang A."/>
            <person name="Saw J.H."/>
            <person name="Jorgensen S.L."/>
            <person name="Zaremba-Niedzwiedzka K."/>
            <person name="Martijn J."/>
            <person name="Lind A.E."/>
            <person name="van Eijk R."/>
            <person name="Schleper C."/>
            <person name="Guy L."/>
            <person name="Ettema T.J."/>
        </authorList>
    </citation>
    <scope>NUCLEOTIDE SEQUENCE</scope>
</reference>
<evidence type="ECO:0008006" key="2">
    <source>
        <dbReference type="Google" id="ProtNLM"/>
    </source>
</evidence>
<evidence type="ECO:0000313" key="1">
    <source>
        <dbReference type="EMBL" id="KKM88871.1"/>
    </source>
</evidence>
<dbReference type="AlphaFoldDB" id="A0A0F9LNT6"/>
<dbReference type="Gene3D" id="3.40.50.150">
    <property type="entry name" value="Vaccinia Virus protein VP39"/>
    <property type="match status" value="1"/>
</dbReference>
<protein>
    <recommendedName>
        <fullName evidence="2">Class I SAM-dependent methyltransferase</fullName>
    </recommendedName>
</protein>
<gene>
    <name evidence="1" type="ORF">LCGC14_1254360</name>
</gene>
<dbReference type="EMBL" id="LAZR01006902">
    <property type="protein sequence ID" value="KKM88871.1"/>
    <property type="molecule type" value="Genomic_DNA"/>
</dbReference>
<accession>A0A0F9LNT6</accession>
<dbReference type="SUPFAM" id="SSF53335">
    <property type="entry name" value="S-adenosyl-L-methionine-dependent methyltransferases"/>
    <property type="match status" value="1"/>
</dbReference>
<sequence length="241" mass="28174">MKDKILDNIINNIEFRLLDVNFPGGVKDLNIDGYHNMCALDIANTAIHDKNCPLWNLEFLSTPRLSTIANAYIINKLVEQMPSNQVYLNVGIFAGWSFFAGMIGREDKKVIGVDNFCQQYNGLQTKPIFEHLYKQFKTKNSTFIEKDYLEYFKTHTEQIGVYFFDGPHDYDNQYEAMEVAHPYLAKNSYIIIDDINWDDPYDATMDFIKNNKGYKVVFNQKTITDMHPTYWNGWLILKKTK</sequence>
<dbReference type="Pfam" id="PF13578">
    <property type="entry name" value="Methyltransf_24"/>
    <property type="match status" value="1"/>
</dbReference>
<comment type="caution">
    <text evidence="1">The sequence shown here is derived from an EMBL/GenBank/DDBJ whole genome shotgun (WGS) entry which is preliminary data.</text>
</comment>